<evidence type="ECO:0000256" key="5">
    <source>
        <dbReference type="ARBA" id="ARBA00022989"/>
    </source>
</evidence>
<name>A0A4S4BVF7_9BACL</name>
<keyword evidence="6 7" id="KW-0472">Membrane</keyword>
<dbReference type="OrthoDB" id="9810086at2"/>
<dbReference type="PANTHER" id="PTHR43744">
    <property type="entry name" value="ABC TRANSPORTER PERMEASE PROTEIN MG189-RELATED-RELATED"/>
    <property type="match status" value="1"/>
</dbReference>
<keyword evidence="3" id="KW-1003">Cell membrane</keyword>
<dbReference type="GO" id="GO:0005886">
    <property type="term" value="C:plasma membrane"/>
    <property type="evidence" value="ECO:0007669"/>
    <property type="project" value="UniProtKB-SubCell"/>
</dbReference>
<comment type="caution">
    <text evidence="9">The sequence shown here is derived from an EMBL/GenBank/DDBJ whole genome shotgun (WGS) entry which is preliminary data.</text>
</comment>
<evidence type="ECO:0000256" key="3">
    <source>
        <dbReference type="ARBA" id="ARBA00022475"/>
    </source>
</evidence>
<proteinExistence type="inferred from homology"/>
<keyword evidence="5 7" id="KW-1133">Transmembrane helix</keyword>
<dbReference type="PANTHER" id="PTHR43744:SF9">
    <property type="entry name" value="POLYGALACTURONAN_RHAMNOGALACTURONAN TRANSPORT SYSTEM PERMEASE PROTEIN YTCP"/>
    <property type="match status" value="1"/>
</dbReference>
<keyword evidence="4 7" id="KW-0812">Transmembrane</keyword>
<gene>
    <name evidence="9" type="ORF">E6C55_12870</name>
</gene>
<evidence type="ECO:0000313" key="10">
    <source>
        <dbReference type="Proteomes" id="UP000310636"/>
    </source>
</evidence>
<evidence type="ECO:0000259" key="8">
    <source>
        <dbReference type="PROSITE" id="PS50928"/>
    </source>
</evidence>
<dbReference type="Proteomes" id="UP000310636">
    <property type="component" value="Unassembled WGS sequence"/>
</dbReference>
<evidence type="ECO:0000256" key="7">
    <source>
        <dbReference type="RuleBase" id="RU363032"/>
    </source>
</evidence>
<evidence type="ECO:0000256" key="4">
    <source>
        <dbReference type="ARBA" id="ARBA00022692"/>
    </source>
</evidence>
<evidence type="ECO:0000313" key="9">
    <source>
        <dbReference type="EMBL" id="THF79102.1"/>
    </source>
</evidence>
<dbReference type="RefSeq" id="WP_136370208.1">
    <property type="nucleotide sequence ID" value="NZ_SSOB01000014.1"/>
</dbReference>
<feature type="transmembrane region" description="Helical" evidence="7">
    <location>
        <begin position="9"/>
        <end position="30"/>
    </location>
</feature>
<dbReference type="EMBL" id="SSOB01000014">
    <property type="protein sequence ID" value="THF79102.1"/>
    <property type="molecule type" value="Genomic_DNA"/>
</dbReference>
<dbReference type="AlphaFoldDB" id="A0A4S4BVF7"/>
<comment type="similarity">
    <text evidence="7">Belongs to the binding-protein-dependent transport system permease family.</text>
</comment>
<dbReference type="SUPFAM" id="SSF161098">
    <property type="entry name" value="MetI-like"/>
    <property type="match status" value="1"/>
</dbReference>
<protein>
    <submittedName>
        <fullName evidence="9">Carbohydrate ABC transporter permease</fullName>
    </submittedName>
</protein>
<keyword evidence="10" id="KW-1185">Reference proteome</keyword>
<reference evidence="9 10" key="1">
    <citation type="submission" date="2019-04" db="EMBL/GenBank/DDBJ databases">
        <title>Cohnella sp. nov. isolated from preserved vegetables.</title>
        <authorList>
            <person name="Lin S.-Y."/>
            <person name="Hung M.-H."/>
            <person name="Young C.-C."/>
        </authorList>
    </citation>
    <scope>NUCLEOTIDE SEQUENCE [LARGE SCALE GENOMIC DNA]</scope>
    <source>
        <strain evidence="9 10">CC-MHH1044</strain>
    </source>
</reference>
<feature type="transmembrane region" description="Helical" evidence="7">
    <location>
        <begin position="111"/>
        <end position="133"/>
    </location>
</feature>
<dbReference type="CDD" id="cd06261">
    <property type="entry name" value="TM_PBP2"/>
    <property type="match status" value="1"/>
</dbReference>
<feature type="domain" description="ABC transmembrane type-1" evidence="8">
    <location>
        <begin position="73"/>
        <end position="270"/>
    </location>
</feature>
<dbReference type="InterPro" id="IPR035906">
    <property type="entry name" value="MetI-like_sf"/>
</dbReference>
<dbReference type="PROSITE" id="PS50928">
    <property type="entry name" value="ABC_TM1"/>
    <property type="match status" value="1"/>
</dbReference>
<organism evidence="9 10">
    <name type="scientific">Cohnella fermenti</name>
    <dbReference type="NCBI Taxonomy" id="2565925"/>
    <lineage>
        <taxon>Bacteria</taxon>
        <taxon>Bacillati</taxon>
        <taxon>Bacillota</taxon>
        <taxon>Bacilli</taxon>
        <taxon>Bacillales</taxon>
        <taxon>Paenibacillaceae</taxon>
        <taxon>Cohnella</taxon>
    </lineage>
</organism>
<feature type="transmembrane region" description="Helical" evidence="7">
    <location>
        <begin position="77"/>
        <end position="99"/>
    </location>
</feature>
<dbReference type="Gene3D" id="1.10.3720.10">
    <property type="entry name" value="MetI-like"/>
    <property type="match status" value="1"/>
</dbReference>
<dbReference type="Pfam" id="PF00528">
    <property type="entry name" value="BPD_transp_1"/>
    <property type="match status" value="1"/>
</dbReference>
<evidence type="ECO:0000256" key="6">
    <source>
        <dbReference type="ARBA" id="ARBA00023136"/>
    </source>
</evidence>
<accession>A0A4S4BVF7</accession>
<evidence type="ECO:0000256" key="1">
    <source>
        <dbReference type="ARBA" id="ARBA00004651"/>
    </source>
</evidence>
<keyword evidence="2 7" id="KW-0813">Transport</keyword>
<comment type="subcellular location">
    <subcellularLocation>
        <location evidence="1 7">Cell membrane</location>
        <topology evidence="1 7">Multi-pass membrane protein</topology>
    </subcellularLocation>
</comment>
<dbReference type="GO" id="GO:0055085">
    <property type="term" value="P:transmembrane transport"/>
    <property type="evidence" value="ECO:0007669"/>
    <property type="project" value="InterPro"/>
</dbReference>
<dbReference type="InterPro" id="IPR000515">
    <property type="entry name" value="MetI-like"/>
</dbReference>
<feature type="transmembrane region" description="Helical" evidence="7">
    <location>
        <begin position="186"/>
        <end position="205"/>
    </location>
</feature>
<feature type="transmembrane region" description="Helical" evidence="7">
    <location>
        <begin position="261"/>
        <end position="281"/>
    </location>
</feature>
<sequence length="296" mass="33578">MKESTFDRLFVYFNHLFLFLLLVSVLYPLIYVTSASISDPVAVNAGRMWLFPKEVTWEGYQRVFRDAEIWIGYKNTILYTLLGTIVNLLLTIPCAYALARKDFAGRNAITLFIVFTMFFNGGLIPTFLLVKSLHMVDTVWALVLPQAAAVMNIIVSRTFFQMTVPRELEEAAEIDGCSNLRMFVKVVLPISGPIIAVMALFYGVMHWNQYFNAMIYLKDRDIFPLQLFLREILVSSEMSAAMQTGVSDLEAMEAQARIAEIVKYSVMIVSALPLLVVYPFLQRFFVKGVLIGSLKG</sequence>
<evidence type="ECO:0000256" key="2">
    <source>
        <dbReference type="ARBA" id="ARBA00022448"/>
    </source>
</evidence>